<evidence type="ECO:0000313" key="10">
    <source>
        <dbReference type="Proteomes" id="UP001075354"/>
    </source>
</evidence>
<dbReference type="CDD" id="cd05272">
    <property type="entry name" value="TDH_SDR_e"/>
    <property type="match status" value="1"/>
</dbReference>
<dbReference type="EMBL" id="JAPTSV010000009">
    <property type="protein sequence ID" value="KAJ1524529.1"/>
    <property type="molecule type" value="Genomic_DNA"/>
</dbReference>
<evidence type="ECO:0000256" key="2">
    <source>
        <dbReference type="ARBA" id="ARBA00050613"/>
    </source>
</evidence>
<gene>
    <name evidence="9" type="ORF">ONE63_011021</name>
</gene>
<keyword evidence="10" id="KW-1185">Reference proteome</keyword>
<protein>
    <recommendedName>
        <fullName evidence="6">L-threonine 3-dehydrogenase, mitochondrial</fullName>
        <ecNumber evidence="5">1.1.1.103</ecNumber>
    </recommendedName>
</protein>
<dbReference type="InterPro" id="IPR051225">
    <property type="entry name" value="NAD(P)_epim/dehydratase"/>
</dbReference>
<dbReference type="SUPFAM" id="SSF51735">
    <property type="entry name" value="NAD(P)-binding Rossmann-fold domains"/>
    <property type="match status" value="1"/>
</dbReference>
<evidence type="ECO:0000256" key="7">
    <source>
        <dbReference type="SAM" id="MobiDB-lite"/>
    </source>
</evidence>
<dbReference type="FunFam" id="3.40.50.720:FF:000077">
    <property type="entry name" value="L-threonine 3-dehydrogenase, mitochondrial"/>
    <property type="match status" value="1"/>
</dbReference>
<dbReference type="InterPro" id="IPR036291">
    <property type="entry name" value="NAD(P)-bd_dom_sf"/>
</dbReference>
<evidence type="ECO:0000256" key="5">
    <source>
        <dbReference type="ARBA" id="ARBA00066604"/>
    </source>
</evidence>
<comment type="function">
    <text evidence="3">Catalyzes the NAD(+)-dependent oxidation of L-threonine to 2-amino-3-ketobutyrate, mediating L-threonine catabolism.</text>
</comment>
<evidence type="ECO:0000256" key="3">
    <source>
        <dbReference type="ARBA" id="ARBA00059023"/>
    </source>
</evidence>
<evidence type="ECO:0000256" key="4">
    <source>
        <dbReference type="ARBA" id="ARBA00060557"/>
    </source>
</evidence>
<comment type="caution">
    <text evidence="9">The sequence shown here is derived from an EMBL/GenBank/DDBJ whole genome shotgun (WGS) entry which is preliminary data.</text>
</comment>
<comment type="similarity">
    <text evidence="1">Belongs to the NAD(P)-dependent epimerase/dehydratase family.</text>
</comment>
<evidence type="ECO:0000256" key="1">
    <source>
        <dbReference type="ARBA" id="ARBA00007637"/>
    </source>
</evidence>
<feature type="compositionally biased region" description="Basic residues" evidence="7">
    <location>
        <begin position="35"/>
        <end position="55"/>
    </location>
</feature>
<sequence length="387" mass="43145">MLPLCFQSEMLGRALRAVSTAAAPGAAGGGVAARRPGHGGHGGHGHAQQQRRHRSSVGGQLLPADEDPPKILITGSLGQLGLEMARFLRQMYGQENVLMSDIIKPTKSAAAEGPYIFADILDFKGLQEIVVSHRIDWLIHFSALLSAVGEQNVPLAVRVNIEGVHNVIELAKQYKLRLFVPSTIGSFGPDSPRNPTPNVTVQRPRTIYGVSKVHAELLGEYYHHRFGLDFRCLRFPGVISSDPPGGGTTDYAVFMFFEALRTGKFECYLRPDTRLPMMHISDCLRSLWEFLTAPPELLKRRVYNVTAMSFTPEELAEELRKYVPNLEVTYRPDSRQLIADSWPQVFDDSEARADWGWQHKCSLQQLVETMVKEVAPQVQREKSTKAC</sequence>
<dbReference type="Gene3D" id="3.40.50.720">
    <property type="entry name" value="NAD(P)-binding Rossmann-like Domain"/>
    <property type="match status" value="1"/>
</dbReference>
<dbReference type="Pfam" id="PF01370">
    <property type="entry name" value="Epimerase"/>
    <property type="match status" value="1"/>
</dbReference>
<feature type="domain" description="NAD-dependent epimerase/dehydratase" evidence="8">
    <location>
        <begin position="71"/>
        <end position="305"/>
    </location>
</feature>
<dbReference type="PANTHER" id="PTHR42687">
    <property type="entry name" value="L-THREONINE 3-DEHYDROGENASE"/>
    <property type="match status" value="1"/>
</dbReference>
<dbReference type="AlphaFoldDB" id="A0AAV7XLN3"/>
<proteinExistence type="inferred from homology"/>
<organism evidence="9 10">
    <name type="scientific">Megalurothrips usitatus</name>
    <name type="common">bean blossom thrips</name>
    <dbReference type="NCBI Taxonomy" id="439358"/>
    <lineage>
        <taxon>Eukaryota</taxon>
        <taxon>Metazoa</taxon>
        <taxon>Ecdysozoa</taxon>
        <taxon>Arthropoda</taxon>
        <taxon>Hexapoda</taxon>
        <taxon>Insecta</taxon>
        <taxon>Pterygota</taxon>
        <taxon>Neoptera</taxon>
        <taxon>Paraneoptera</taxon>
        <taxon>Thysanoptera</taxon>
        <taxon>Terebrantia</taxon>
        <taxon>Thripoidea</taxon>
        <taxon>Thripidae</taxon>
        <taxon>Megalurothrips</taxon>
    </lineage>
</organism>
<dbReference type="EC" id="1.1.1.103" evidence="5"/>
<comment type="pathway">
    <text evidence="4">Amino-acid degradation; L-threonine degradation via oxydo-reductase pathway; glycine from L-threonine: step 1/2.</text>
</comment>
<dbReference type="Proteomes" id="UP001075354">
    <property type="component" value="Chromosome 9"/>
</dbReference>
<evidence type="ECO:0000313" key="9">
    <source>
        <dbReference type="EMBL" id="KAJ1524529.1"/>
    </source>
</evidence>
<accession>A0AAV7XLN3</accession>
<name>A0AAV7XLN3_9NEOP</name>
<evidence type="ECO:0000256" key="6">
    <source>
        <dbReference type="ARBA" id="ARBA00069940"/>
    </source>
</evidence>
<dbReference type="GO" id="GO:0008743">
    <property type="term" value="F:L-threonine 3-dehydrogenase activity"/>
    <property type="evidence" value="ECO:0007669"/>
    <property type="project" value="UniProtKB-EC"/>
</dbReference>
<dbReference type="InterPro" id="IPR001509">
    <property type="entry name" value="Epimerase_deHydtase"/>
</dbReference>
<feature type="region of interest" description="Disordered" evidence="7">
    <location>
        <begin position="26"/>
        <end position="65"/>
    </location>
</feature>
<dbReference type="GO" id="GO:0006567">
    <property type="term" value="P:L-threonine catabolic process"/>
    <property type="evidence" value="ECO:0007669"/>
    <property type="project" value="TreeGrafter"/>
</dbReference>
<comment type="catalytic activity">
    <reaction evidence="2">
        <text>L-threonine + NAD(+) = (2S)-2-amino-3-oxobutanoate + NADH + H(+)</text>
        <dbReference type="Rhea" id="RHEA:13161"/>
        <dbReference type="ChEBI" id="CHEBI:15378"/>
        <dbReference type="ChEBI" id="CHEBI:57540"/>
        <dbReference type="ChEBI" id="CHEBI:57926"/>
        <dbReference type="ChEBI" id="CHEBI:57945"/>
        <dbReference type="ChEBI" id="CHEBI:78948"/>
        <dbReference type="EC" id="1.1.1.103"/>
    </reaction>
</comment>
<evidence type="ECO:0000259" key="8">
    <source>
        <dbReference type="Pfam" id="PF01370"/>
    </source>
</evidence>
<reference evidence="9" key="1">
    <citation type="submission" date="2022-12" db="EMBL/GenBank/DDBJ databases">
        <title>Chromosome-level genome assembly of the bean flower thrips Megalurothrips usitatus.</title>
        <authorList>
            <person name="Ma L."/>
            <person name="Liu Q."/>
            <person name="Li H."/>
            <person name="Cai W."/>
        </authorList>
    </citation>
    <scope>NUCLEOTIDE SEQUENCE</scope>
    <source>
        <strain evidence="9">Cailab_2022a</strain>
    </source>
</reference>
<dbReference type="PANTHER" id="PTHR42687:SF1">
    <property type="entry name" value="L-THREONINE 3-DEHYDROGENASE, MITOCHONDRIAL"/>
    <property type="match status" value="1"/>
</dbReference>